<dbReference type="EMBL" id="JBAHYK010000029">
    <property type="protein sequence ID" value="KAL0580504.1"/>
    <property type="molecule type" value="Genomic_DNA"/>
</dbReference>
<keyword evidence="6" id="KW-0694">RNA-binding</keyword>
<evidence type="ECO:0000256" key="3">
    <source>
        <dbReference type="ARBA" id="ARBA00044676"/>
    </source>
</evidence>
<dbReference type="EC" id="3.6.1.-" evidence="6"/>
<evidence type="ECO:0000259" key="7">
    <source>
        <dbReference type="Pfam" id="PF08652"/>
    </source>
</evidence>
<dbReference type="PANTHER" id="PTHR12395">
    <property type="entry name" value="DOM-3 RELATED"/>
    <property type="match status" value="1"/>
</dbReference>
<comment type="caution">
    <text evidence="8">The sequence shown here is derived from an EMBL/GenBank/DDBJ whole genome shotgun (WGS) entry which is preliminary data.</text>
</comment>
<keyword evidence="6" id="KW-0539">Nucleus</keyword>
<name>A0ABR3FYG7_9AGAR</name>
<keyword evidence="9" id="KW-1185">Reference proteome</keyword>
<keyword evidence="6" id="KW-0378">Hydrolase</keyword>
<evidence type="ECO:0000256" key="4">
    <source>
        <dbReference type="ARBA" id="ARBA00044692"/>
    </source>
</evidence>
<reference evidence="8 9" key="1">
    <citation type="submission" date="2024-02" db="EMBL/GenBank/DDBJ databases">
        <title>A draft genome for the cacao thread blight pathogen Marasmius crinis-equi.</title>
        <authorList>
            <person name="Cohen S.P."/>
            <person name="Baruah I.K."/>
            <person name="Amoako-Attah I."/>
            <person name="Bukari Y."/>
            <person name="Meinhardt L.W."/>
            <person name="Bailey B.A."/>
        </authorList>
    </citation>
    <scope>NUCLEOTIDE SEQUENCE [LARGE SCALE GENOMIC DNA]</scope>
    <source>
        <strain evidence="8 9">GH-76</strain>
    </source>
</reference>
<protein>
    <recommendedName>
        <fullName evidence="6">Decapping nuclease</fullName>
        <ecNumber evidence="6">3.6.1.-</ecNumber>
    </recommendedName>
</protein>
<comment type="cofactor">
    <cofactor evidence="1 6">
        <name>a divalent metal cation</name>
        <dbReference type="ChEBI" id="CHEBI:60240"/>
    </cofactor>
</comment>
<keyword evidence="6" id="KW-0540">Nuclease</keyword>
<evidence type="ECO:0000256" key="5">
    <source>
        <dbReference type="ARBA" id="ARBA00048124"/>
    </source>
</evidence>
<gene>
    <name evidence="8" type="ORF">V5O48_001491</name>
</gene>
<evidence type="ECO:0000313" key="8">
    <source>
        <dbReference type="EMBL" id="KAL0580504.1"/>
    </source>
</evidence>
<evidence type="ECO:0000313" key="9">
    <source>
        <dbReference type="Proteomes" id="UP001465976"/>
    </source>
</evidence>
<sequence length="321" mass="36643">MDLFFNRPKDILRYIDKPTRLDAILDACLHENVKVGFLKADVVTTKGALVSLLHRTGTFNVSFLDGKLYIDKHLVYDPSPTEIKRSWIINKNGYVGKYGFELACTTPRDPVIDASSRHQAPHGLNDWRAIICTYLGGFNLLLAGDIPCVKAPYTAAPANYMELKCRKLGSDLRKDLKDWYFRAHIMGASGVFVGYRDDEHVLRAKEFIPTTDILARLGTSWDPTDNINRLFQVLYTLREHCQQAVDQLELRNDHRRKDITWNMGFRGGGLYIHELTHDEAEMNIKSARSLPQPLQKRAGILPRSVIKEIQKSVMTRALEMN</sequence>
<proteinExistence type="inferred from homology"/>
<comment type="subcellular location">
    <subcellularLocation>
        <location evidence="6">Nucleus</location>
    </subcellularLocation>
</comment>
<dbReference type="PANTHER" id="PTHR12395:SF9">
    <property type="entry name" value="DECAPPING AND EXORIBONUCLEASE PROTEIN"/>
    <property type="match status" value="1"/>
</dbReference>
<dbReference type="Proteomes" id="UP001465976">
    <property type="component" value="Unassembled WGS sequence"/>
</dbReference>
<accession>A0ABR3FYG7</accession>
<keyword evidence="6" id="KW-0479">Metal-binding</keyword>
<comment type="catalytic activity">
    <reaction evidence="3">
        <text>a 5'-end (N(7)-methyl 5'-triphosphoguanosine)-ribonucleoside-ribonucleotide in mRNA + H2O = a (N(7)-methyl 5'-triphosphoguanosine)-nucleoside + a 5'-end phospho-ribonucleoside in mRNA + H(+)</text>
        <dbReference type="Rhea" id="RHEA:66928"/>
        <dbReference type="Rhea" id="RHEA-COMP:15692"/>
        <dbReference type="Rhea" id="RHEA-COMP:17313"/>
        <dbReference type="ChEBI" id="CHEBI:15377"/>
        <dbReference type="ChEBI" id="CHEBI:15378"/>
        <dbReference type="ChEBI" id="CHEBI:138282"/>
        <dbReference type="ChEBI" id="CHEBI:172876"/>
        <dbReference type="ChEBI" id="CHEBI:172877"/>
    </reaction>
    <physiologicalReaction direction="left-to-right" evidence="3">
        <dbReference type="Rhea" id="RHEA:66929"/>
    </physiologicalReaction>
</comment>
<comment type="catalytic activity">
    <reaction evidence="5">
        <text>a 5'-end NAD(+)-phospho-ribonucleoside in mRNA + H2O = a 5'-end phospho-ribonucleoside in mRNA + NAD(+) + H(+)</text>
        <dbReference type="Rhea" id="RHEA:60880"/>
        <dbReference type="Rhea" id="RHEA-COMP:15692"/>
        <dbReference type="Rhea" id="RHEA-COMP:15698"/>
        <dbReference type="ChEBI" id="CHEBI:15377"/>
        <dbReference type="ChEBI" id="CHEBI:15378"/>
        <dbReference type="ChEBI" id="CHEBI:57540"/>
        <dbReference type="ChEBI" id="CHEBI:138282"/>
        <dbReference type="ChEBI" id="CHEBI:144029"/>
    </reaction>
    <physiologicalReaction direction="left-to-right" evidence="5">
        <dbReference type="Rhea" id="RHEA:60881"/>
    </physiologicalReaction>
</comment>
<keyword evidence="6" id="KW-0547">Nucleotide-binding</keyword>
<evidence type="ECO:0000256" key="1">
    <source>
        <dbReference type="ARBA" id="ARBA00001968"/>
    </source>
</evidence>
<organism evidence="8 9">
    <name type="scientific">Marasmius crinis-equi</name>
    <dbReference type="NCBI Taxonomy" id="585013"/>
    <lineage>
        <taxon>Eukaryota</taxon>
        <taxon>Fungi</taxon>
        <taxon>Dikarya</taxon>
        <taxon>Basidiomycota</taxon>
        <taxon>Agaricomycotina</taxon>
        <taxon>Agaricomycetes</taxon>
        <taxon>Agaricomycetidae</taxon>
        <taxon>Agaricales</taxon>
        <taxon>Marasmiineae</taxon>
        <taxon>Marasmiaceae</taxon>
        <taxon>Marasmius</taxon>
    </lineage>
</organism>
<dbReference type="InterPro" id="IPR039039">
    <property type="entry name" value="RAI1-like_fam"/>
</dbReference>
<comment type="function">
    <text evidence="6">Decapping enzyme for NAD-capped RNAs: specifically hydrolyzes the nicotinamide adenine dinucleotide (NAD) cap from a subset of RNAs by removing the entire NAD moiety from the 5'-end of an NAD-capped RNA.</text>
</comment>
<evidence type="ECO:0000256" key="6">
    <source>
        <dbReference type="RuleBase" id="RU367113"/>
    </source>
</evidence>
<comment type="catalytic activity">
    <reaction evidence="4">
        <text>a 5'-end triphospho-ribonucleoside in mRNA + H2O = a 5'-end phospho-ribonucleoside in mRNA + diphosphate + H(+)</text>
        <dbReference type="Rhea" id="RHEA:78683"/>
        <dbReference type="Rhea" id="RHEA-COMP:15692"/>
        <dbReference type="Rhea" id="RHEA-COMP:17164"/>
        <dbReference type="ChEBI" id="CHEBI:15377"/>
        <dbReference type="ChEBI" id="CHEBI:15378"/>
        <dbReference type="ChEBI" id="CHEBI:33019"/>
        <dbReference type="ChEBI" id="CHEBI:138282"/>
        <dbReference type="ChEBI" id="CHEBI:167618"/>
    </reaction>
    <physiologicalReaction direction="left-to-right" evidence="4">
        <dbReference type="Rhea" id="RHEA:78684"/>
    </physiologicalReaction>
</comment>
<dbReference type="InterPro" id="IPR013961">
    <property type="entry name" value="RAI1"/>
</dbReference>
<dbReference type="Pfam" id="PF08652">
    <property type="entry name" value="RAI1"/>
    <property type="match status" value="1"/>
</dbReference>
<comment type="similarity">
    <text evidence="2 6">Belongs to the DXO/Dom3Z family.</text>
</comment>
<evidence type="ECO:0000256" key="2">
    <source>
        <dbReference type="ARBA" id="ARBA00006562"/>
    </source>
</evidence>
<feature type="domain" description="RAI1-like" evidence="7">
    <location>
        <begin position="16"/>
        <end position="254"/>
    </location>
</feature>